<dbReference type="STRING" id="1314781.A0A165LI57"/>
<feature type="transmembrane region" description="Helical" evidence="6">
    <location>
        <begin position="100"/>
        <end position="118"/>
    </location>
</feature>
<dbReference type="PANTHER" id="PTHR23501">
    <property type="entry name" value="MAJOR FACILITATOR SUPERFAMILY"/>
    <property type="match status" value="1"/>
</dbReference>
<keyword evidence="4 6" id="KW-0472">Membrane</keyword>
<feature type="transmembrane region" description="Helical" evidence="6">
    <location>
        <begin position="269"/>
        <end position="289"/>
    </location>
</feature>
<name>A0A165LI57_EXIGL</name>
<feature type="transmembrane region" description="Helical" evidence="6">
    <location>
        <begin position="375"/>
        <end position="398"/>
    </location>
</feature>
<dbReference type="InterPro" id="IPR011701">
    <property type="entry name" value="MFS"/>
</dbReference>
<dbReference type="Pfam" id="PF07690">
    <property type="entry name" value="MFS_1"/>
    <property type="match status" value="1"/>
</dbReference>
<dbReference type="AlphaFoldDB" id="A0A165LI57"/>
<feature type="region of interest" description="Disordered" evidence="5">
    <location>
        <begin position="619"/>
        <end position="639"/>
    </location>
</feature>
<evidence type="ECO:0000256" key="4">
    <source>
        <dbReference type="ARBA" id="ARBA00023136"/>
    </source>
</evidence>
<dbReference type="SUPFAM" id="SSF103473">
    <property type="entry name" value="MFS general substrate transporter"/>
    <property type="match status" value="1"/>
</dbReference>
<feature type="region of interest" description="Disordered" evidence="5">
    <location>
        <begin position="651"/>
        <end position="751"/>
    </location>
</feature>
<accession>A0A165LI57</accession>
<dbReference type="OrthoDB" id="3437016at2759"/>
<keyword evidence="2 6" id="KW-0812">Transmembrane</keyword>
<protein>
    <submittedName>
        <fullName evidence="8">MFS general substrate transporter</fullName>
    </submittedName>
</protein>
<feature type="transmembrane region" description="Helical" evidence="6">
    <location>
        <begin position="177"/>
        <end position="196"/>
    </location>
</feature>
<feature type="transmembrane region" description="Helical" evidence="6">
    <location>
        <begin position="337"/>
        <end position="354"/>
    </location>
</feature>
<feature type="compositionally biased region" description="Low complexity" evidence="5">
    <location>
        <begin position="692"/>
        <end position="702"/>
    </location>
</feature>
<dbReference type="InterPro" id="IPR036259">
    <property type="entry name" value="MFS_trans_sf"/>
</dbReference>
<dbReference type="PANTHER" id="PTHR23501:SF102">
    <property type="entry name" value="DRUG TRANSPORTER, PUTATIVE (AFU_ORTHOLOGUE AFUA_3G08530)-RELATED"/>
    <property type="match status" value="1"/>
</dbReference>
<feature type="transmembrane region" description="Helical" evidence="6">
    <location>
        <begin position="410"/>
        <end position="430"/>
    </location>
</feature>
<evidence type="ECO:0000313" key="8">
    <source>
        <dbReference type="EMBL" id="KZV97875.1"/>
    </source>
</evidence>
<dbReference type="PROSITE" id="PS50850">
    <property type="entry name" value="MFS"/>
    <property type="match status" value="1"/>
</dbReference>
<evidence type="ECO:0000256" key="5">
    <source>
        <dbReference type="SAM" id="MobiDB-lite"/>
    </source>
</evidence>
<feature type="transmembrane region" description="Helical" evidence="6">
    <location>
        <begin position="146"/>
        <end position="165"/>
    </location>
</feature>
<reference evidence="8 9" key="1">
    <citation type="journal article" date="2016" name="Mol. Biol. Evol.">
        <title>Comparative Genomics of Early-Diverging Mushroom-Forming Fungi Provides Insights into the Origins of Lignocellulose Decay Capabilities.</title>
        <authorList>
            <person name="Nagy L.G."/>
            <person name="Riley R."/>
            <person name="Tritt A."/>
            <person name="Adam C."/>
            <person name="Daum C."/>
            <person name="Floudas D."/>
            <person name="Sun H."/>
            <person name="Yadav J.S."/>
            <person name="Pangilinan J."/>
            <person name="Larsson K.H."/>
            <person name="Matsuura K."/>
            <person name="Barry K."/>
            <person name="Labutti K."/>
            <person name="Kuo R."/>
            <person name="Ohm R.A."/>
            <person name="Bhattacharya S.S."/>
            <person name="Shirouzu T."/>
            <person name="Yoshinaga Y."/>
            <person name="Martin F.M."/>
            <person name="Grigoriev I.V."/>
            <person name="Hibbett D.S."/>
        </authorList>
    </citation>
    <scope>NUCLEOTIDE SEQUENCE [LARGE SCALE GENOMIC DNA]</scope>
    <source>
        <strain evidence="8 9">HHB12029</strain>
    </source>
</reference>
<dbReference type="InterPro" id="IPR020846">
    <property type="entry name" value="MFS_dom"/>
</dbReference>
<comment type="subcellular location">
    <subcellularLocation>
        <location evidence="1">Membrane</location>
        <topology evidence="1">Multi-pass membrane protein</topology>
    </subcellularLocation>
</comment>
<dbReference type="GO" id="GO:0005886">
    <property type="term" value="C:plasma membrane"/>
    <property type="evidence" value="ECO:0007669"/>
    <property type="project" value="TreeGrafter"/>
</dbReference>
<feature type="region of interest" description="Disordered" evidence="5">
    <location>
        <begin position="1"/>
        <end position="25"/>
    </location>
</feature>
<gene>
    <name evidence="8" type="ORF">EXIGLDRAFT_669876</name>
</gene>
<feature type="transmembrane region" description="Helical" evidence="6">
    <location>
        <begin position="235"/>
        <end position="257"/>
    </location>
</feature>
<evidence type="ECO:0000256" key="2">
    <source>
        <dbReference type="ARBA" id="ARBA00022692"/>
    </source>
</evidence>
<evidence type="ECO:0000259" key="7">
    <source>
        <dbReference type="PROSITE" id="PS50850"/>
    </source>
</evidence>
<feature type="compositionally biased region" description="Pro residues" evidence="5">
    <location>
        <begin position="671"/>
        <end position="691"/>
    </location>
</feature>
<dbReference type="Proteomes" id="UP000077266">
    <property type="component" value="Unassembled WGS sequence"/>
</dbReference>
<feature type="transmembrane region" description="Helical" evidence="6">
    <location>
        <begin position="465"/>
        <end position="482"/>
    </location>
</feature>
<evidence type="ECO:0000256" key="6">
    <source>
        <dbReference type="SAM" id="Phobius"/>
    </source>
</evidence>
<keyword evidence="3 6" id="KW-1133">Transmembrane helix</keyword>
<proteinExistence type="predicted"/>
<evidence type="ECO:0000256" key="3">
    <source>
        <dbReference type="ARBA" id="ARBA00022989"/>
    </source>
</evidence>
<dbReference type="EMBL" id="KV425925">
    <property type="protein sequence ID" value="KZV97875.1"/>
    <property type="molecule type" value="Genomic_DNA"/>
</dbReference>
<feature type="transmembrane region" description="Helical" evidence="6">
    <location>
        <begin position="442"/>
        <end position="459"/>
    </location>
</feature>
<organism evidence="8 9">
    <name type="scientific">Exidia glandulosa HHB12029</name>
    <dbReference type="NCBI Taxonomy" id="1314781"/>
    <lineage>
        <taxon>Eukaryota</taxon>
        <taxon>Fungi</taxon>
        <taxon>Dikarya</taxon>
        <taxon>Basidiomycota</taxon>
        <taxon>Agaricomycotina</taxon>
        <taxon>Agaricomycetes</taxon>
        <taxon>Auriculariales</taxon>
        <taxon>Exidiaceae</taxon>
        <taxon>Exidia</taxon>
    </lineage>
</organism>
<keyword evidence="9" id="KW-1185">Reference proteome</keyword>
<dbReference type="GO" id="GO:0022857">
    <property type="term" value="F:transmembrane transporter activity"/>
    <property type="evidence" value="ECO:0007669"/>
    <property type="project" value="InterPro"/>
</dbReference>
<feature type="compositionally biased region" description="Basic and acidic residues" evidence="5">
    <location>
        <begin position="1"/>
        <end position="11"/>
    </location>
</feature>
<dbReference type="InParanoid" id="A0A165LI57"/>
<dbReference type="Gene3D" id="1.20.1250.20">
    <property type="entry name" value="MFS general substrate transporter like domains"/>
    <property type="match status" value="1"/>
</dbReference>
<evidence type="ECO:0000256" key="1">
    <source>
        <dbReference type="ARBA" id="ARBA00004141"/>
    </source>
</evidence>
<dbReference type="PRINTS" id="PR01036">
    <property type="entry name" value="TCRTETB"/>
</dbReference>
<evidence type="ECO:0000313" key="9">
    <source>
        <dbReference type="Proteomes" id="UP000077266"/>
    </source>
</evidence>
<dbReference type="InterPro" id="IPR005829">
    <property type="entry name" value="Sugar_transporter_CS"/>
</dbReference>
<sequence>MAMAEPRDARDLILGPAIPSPPLRPTTPLPGAILMPAPPPMRHAASTLTTITAVDLTSRNTTALDLALDTTTTQERPGPGVRPKASTQSFRASLRAHNNLRFWLVFVAIVFSTFLSAIDTTSVSTALPTITHSLGGTSSREGGDPLLSWVGSSFALGATAVLPLSGKLAEVFGRRPVLMGALIIFGAGSALCGATPNATGLIVGRVVQGMGSAAIQVLCTIIVSDLVPLRDRGFFTGFIGATWSIAAAAGPCLGGAFSQAAGPGWRWLFYMNLPLCGIALALVYIYLDLRMPPDSSAWAKLRRMDWTGNFILIASSTSCMIALSWAGVIYAWDDFRVLLPLCLGVAGLGAALLVEWKWAKEPTIPFSILTNRTSAAAFFSAFVHYVVLINAAYFLPIYLQAVRSRTPLRAGLDILPLAICISPAGILAGIHISKSGVYVQHNFLGFAFIVLGAGLLSSATGDTHWGLLYLYEVVLAAGFGVIESAGMNATLAPLGGDAKLEVPAQAFLLFLRTMAQTWGLTLGSTVLQNELRHFARPGLPFFGPSTIPDMSRFPPSVQREMQDAYAHSLTMLWRVITGVSGADLLSLVAMKNFPMDARVDESRGLAEVGEGEYAGVNRFRRSMGSRQNTPATGTVPLPSSEVELHRLSPRFQSASSLSPTPTPGRRTIALPPLPGPSPSPGPRSIPLPASPPRSSHSRMPSAGGVVAGTPRRENFEFSGMALQLTVEPPEPEHGEHDPSSPQHLEDNSVRV</sequence>
<dbReference type="PROSITE" id="PS00216">
    <property type="entry name" value="SUGAR_TRANSPORT_1"/>
    <property type="match status" value="1"/>
</dbReference>
<feature type="compositionally biased region" description="Basic and acidic residues" evidence="5">
    <location>
        <begin position="730"/>
        <end position="751"/>
    </location>
</feature>
<feature type="transmembrane region" description="Helical" evidence="6">
    <location>
        <begin position="310"/>
        <end position="331"/>
    </location>
</feature>
<feature type="domain" description="Major facilitator superfamily (MFS) profile" evidence="7">
    <location>
        <begin position="105"/>
        <end position="598"/>
    </location>
</feature>